<proteinExistence type="predicted"/>
<organism evidence="1 2">
    <name type="scientific">Brucella pecoris</name>
    <dbReference type="NCBI Taxonomy" id="867683"/>
    <lineage>
        <taxon>Bacteria</taxon>
        <taxon>Pseudomonadati</taxon>
        <taxon>Pseudomonadota</taxon>
        <taxon>Alphaproteobacteria</taxon>
        <taxon>Hyphomicrobiales</taxon>
        <taxon>Brucellaceae</taxon>
        <taxon>Brucella/Ochrobactrum group</taxon>
        <taxon>Brucella</taxon>
    </lineage>
</organism>
<dbReference type="EMBL" id="JACIEX010000001">
    <property type="protein sequence ID" value="MBB4092230.1"/>
    <property type="molecule type" value="Genomic_DNA"/>
</dbReference>
<dbReference type="AlphaFoldDB" id="A0AB34YM30"/>
<accession>A0AB34YM30</accession>
<gene>
    <name evidence="1" type="ORF">GGQ79_000703</name>
</gene>
<reference evidence="1 2" key="1">
    <citation type="submission" date="2020-08" db="EMBL/GenBank/DDBJ databases">
        <title>Genomic Encyclopedia of Type Strains, Phase IV (KMG-IV): sequencing the most valuable type-strain genomes for metagenomic binning, comparative biology and taxonomic classification.</title>
        <authorList>
            <person name="Goeker M."/>
        </authorList>
    </citation>
    <scope>NUCLEOTIDE SEQUENCE [LARGE SCALE GENOMIC DNA]</scope>
    <source>
        <strain evidence="1 2">DSM 23868</strain>
    </source>
</reference>
<sequence>MSQKTGKGENVARDIDMTRACLFLFVEGVQHWVMAETEKFITFLFNTTQIPRKKRPEGRFSNYQRE</sequence>
<protein>
    <submittedName>
        <fullName evidence="1">Uncharacterized protein</fullName>
    </submittedName>
</protein>
<comment type="caution">
    <text evidence="1">The sequence shown here is derived from an EMBL/GenBank/DDBJ whole genome shotgun (WGS) entry which is preliminary data.</text>
</comment>
<evidence type="ECO:0000313" key="2">
    <source>
        <dbReference type="Proteomes" id="UP000553980"/>
    </source>
</evidence>
<dbReference type="RefSeq" id="WP_174977369.1">
    <property type="nucleotide sequence ID" value="NZ_JACIEX010000001.1"/>
</dbReference>
<evidence type="ECO:0000313" key="1">
    <source>
        <dbReference type="EMBL" id="MBB4092230.1"/>
    </source>
</evidence>
<keyword evidence="2" id="KW-1185">Reference proteome</keyword>
<name>A0AB34YM30_9HYPH</name>
<dbReference type="Proteomes" id="UP000553980">
    <property type="component" value="Unassembled WGS sequence"/>
</dbReference>